<dbReference type="Pfam" id="PF00593">
    <property type="entry name" value="TonB_dep_Rec_b-barrel"/>
    <property type="match status" value="1"/>
</dbReference>
<evidence type="ECO:0000259" key="12">
    <source>
        <dbReference type="Pfam" id="PF07715"/>
    </source>
</evidence>
<dbReference type="Pfam" id="PF07715">
    <property type="entry name" value="Plug"/>
    <property type="match status" value="1"/>
</dbReference>
<dbReference type="SUPFAM" id="SSF56935">
    <property type="entry name" value="Porins"/>
    <property type="match status" value="1"/>
</dbReference>
<feature type="chain" id="PRO_5047401621" evidence="10">
    <location>
        <begin position="34"/>
        <end position="960"/>
    </location>
</feature>
<evidence type="ECO:0000313" key="13">
    <source>
        <dbReference type="EMBL" id="GGA54246.1"/>
    </source>
</evidence>
<dbReference type="Gene3D" id="2.170.130.10">
    <property type="entry name" value="TonB-dependent receptor, plug domain"/>
    <property type="match status" value="1"/>
</dbReference>
<dbReference type="InterPro" id="IPR036942">
    <property type="entry name" value="Beta-barrel_TonB_sf"/>
</dbReference>
<evidence type="ECO:0000256" key="1">
    <source>
        <dbReference type="ARBA" id="ARBA00004571"/>
    </source>
</evidence>
<keyword evidence="4 8" id="KW-0812">Transmembrane</keyword>
<keyword evidence="10" id="KW-0732">Signal</keyword>
<feature type="domain" description="TonB-dependent receptor plug" evidence="12">
    <location>
        <begin position="79"/>
        <end position="195"/>
    </location>
</feature>
<keyword evidence="2 8" id="KW-0813">Transport</keyword>
<evidence type="ECO:0000256" key="3">
    <source>
        <dbReference type="ARBA" id="ARBA00022452"/>
    </source>
</evidence>
<reference evidence="14" key="1">
    <citation type="journal article" date="2019" name="Int. J. Syst. Evol. Microbiol.">
        <title>The Global Catalogue of Microorganisms (GCM) 10K type strain sequencing project: providing services to taxonomists for standard genome sequencing and annotation.</title>
        <authorList>
            <consortium name="The Broad Institute Genomics Platform"/>
            <consortium name="The Broad Institute Genome Sequencing Center for Infectious Disease"/>
            <person name="Wu L."/>
            <person name="Ma J."/>
        </authorList>
    </citation>
    <scope>NUCLEOTIDE SEQUENCE [LARGE SCALE GENOMIC DNA]</scope>
    <source>
        <strain evidence="14">CGMCC 1.10106</strain>
    </source>
</reference>
<protein>
    <submittedName>
        <fullName evidence="13">TonB system transporter</fullName>
    </submittedName>
</protein>
<sequence>MTRMTSTIRKPVLLSGAATGALLLALSAAPAFAQDQAQAGATAATSAAPVNPKAQAADQSDQGSDIVVTGTLFRRLNTETASPITVLTSENLQRAGITNVADAVRSISADNSGSIPTAFAAGFGSGSAAVSLRGLSVNSTLVLIDGVRTVNYPYADDGQRAFVDLNSIPKSTIDRIEVLKDGASATYGADAIGGVVNIITRKEIQGFEGTVEAGVSQRGDGGERRATLTAGYGDLKVQGFNVYINGEYEKDNLISVADRGFPYNTADLTSIGGLNNNSASLGAFGNRSAAIAAVVRPATYTPGNIYSGVAVPGALTQVLNPAGCVTGTITRNDATGAYCEQNTTQYGTIAPEQERYGATIHGTLQVGDRAQAYVTGTYYHSRVFSTAAPFTIRQRNPINSTNIVLPALLANGQLNPQNPYAASGLGAQISYAFGDLPQTSTTENDVYRVAAGIAGKFGDDWAYSLDASYARSDLVGTNTGYINIAGLTNAINTGSYNFINPSQNSQAVRDQVSPTQSNSAKGQLYFLQGSLTKSFFELPGGPLQVGIGGSVRREELNNPNANANNAFLGLNAVTASGKRTVSAGYFEISAPVLKSVELGAAGRFDHYSDGFSKFSPKATIKFTPIRSLALRATYTQGFRAPSFAESQNGAVIGYTSATPPAAVVAAHGNNAYVQSYSLGYNSASNPNLKPEKSRSFTGGAIFQPTRWLSVTADYYNIKKTDVISGGPLAGTAIANYYAGTALPAGYTVTLDDPDPLFPNAIRKVLIVNSPYANASSLQTSGIDVSVQADFKFGGGNRFTSRLEGTEILTYDFDPGDGIIDSYVGTQAPYVLSSGAGTPRWRANWMNSMQVGATTLTATAYYTSGYKNVAVDQSGHGANTCADNLYGTGDVFCRTKGFFTLDLVGQFKVNDKFTFYLNAVNLLDASAPINPANYAAVNYNPTWTQQGIVGRTFRGGANFKF</sequence>
<name>A0ABQ1H057_9SPHN</name>
<evidence type="ECO:0000256" key="9">
    <source>
        <dbReference type="RuleBase" id="RU003357"/>
    </source>
</evidence>
<feature type="signal peptide" evidence="10">
    <location>
        <begin position="1"/>
        <end position="33"/>
    </location>
</feature>
<evidence type="ECO:0000256" key="7">
    <source>
        <dbReference type="ARBA" id="ARBA00023237"/>
    </source>
</evidence>
<keyword evidence="3 8" id="KW-1134">Transmembrane beta strand</keyword>
<gene>
    <name evidence="13" type="ORF">GCM10011395_25860</name>
</gene>
<evidence type="ECO:0000256" key="5">
    <source>
        <dbReference type="ARBA" id="ARBA00023077"/>
    </source>
</evidence>
<evidence type="ECO:0000256" key="6">
    <source>
        <dbReference type="ARBA" id="ARBA00023136"/>
    </source>
</evidence>
<dbReference type="Gene3D" id="2.40.170.20">
    <property type="entry name" value="TonB-dependent receptor, beta-barrel domain"/>
    <property type="match status" value="1"/>
</dbReference>
<dbReference type="PANTHER" id="PTHR47234:SF2">
    <property type="entry name" value="TONB-DEPENDENT RECEPTOR"/>
    <property type="match status" value="1"/>
</dbReference>
<organism evidence="13 14">
    <name type="scientific">Sphingomonas psychrolutea</name>
    <dbReference type="NCBI Taxonomy" id="1259676"/>
    <lineage>
        <taxon>Bacteria</taxon>
        <taxon>Pseudomonadati</taxon>
        <taxon>Pseudomonadota</taxon>
        <taxon>Alphaproteobacteria</taxon>
        <taxon>Sphingomonadales</taxon>
        <taxon>Sphingomonadaceae</taxon>
        <taxon>Sphingomonas</taxon>
    </lineage>
</organism>
<feature type="domain" description="TonB-dependent receptor-like beta-barrel" evidence="11">
    <location>
        <begin position="429"/>
        <end position="921"/>
    </location>
</feature>
<accession>A0ABQ1H057</accession>
<evidence type="ECO:0000256" key="8">
    <source>
        <dbReference type="PROSITE-ProRule" id="PRU01360"/>
    </source>
</evidence>
<comment type="subcellular location">
    <subcellularLocation>
        <location evidence="1 8">Cell outer membrane</location>
        <topology evidence="1 8">Multi-pass membrane protein</topology>
    </subcellularLocation>
</comment>
<dbReference type="InterPro" id="IPR000531">
    <property type="entry name" value="Beta-barrel_TonB"/>
</dbReference>
<evidence type="ECO:0000313" key="14">
    <source>
        <dbReference type="Proteomes" id="UP000618591"/>
    </source>
</evidence>
<evidence type="ECO:0000259" key="11">
    <source>
        <dbReference type="Pfam" id="PF00593"/>
    </source>
</evidence>
<dbReference type="PANTHER" id="PTHR47234">
    <property type="match status" value="1"/>
</dbReference>
<dbReference type="InterPro" id="IPR039426">
    <property type="entry name" value="TonB-dep_rcpt-like"/>
</dbReference>
<dbReference type="PROSITE" id="PS52016">
    <property type="entry name" value="TONB_DEPENDENT_REC_3"/>
    <property type="match status" value="1"/>
</dbReference>
<keyword evidence="6 8" id="KW-0472">Membrane</keyword>
<evidence type="ECO:0000256" key="2">
    <source>
        <dbReference type="ARBA" id="ARBA00022448"/>
    </source>
</evidence>
<dbReference type="InterPro" id="IPR012910">
    <property type="entry name" value="Plug_dom"/>
</dbReference>
<dbReference type="Proteomes" id="UP000618591">
    <property type="component" value="Unassembled WGS sequence"/>
</dbReference>
<keyword evidence="7 8" id="KW-0998">Cell outer membrane</keyword>
<comment type="similarity">
    <text evidence="8 9">Belongs to the TonB-dependent receptor family.</text>
</comment>
<evidence type="ECO:0000256" key="10">
    <source>
        <dbReference type="SAM" id="SignalP"/>
    </source>
</evidence>
<dbReference type="InterPro" id="IPR037066">
    <property type="entry name" value="Plug_dom_sf"/>
</dbReference>
<comment type="caution">
    <text evidence="13">The sequence shown here is derived from an EMBL/GenBank/DDBJ whole genome shotgun (WGS) entry which is preliminary data.</text>
</comment>
<keyword evidence="5 9" id="KW-0798">TonB box</keyword>
<dbReference type="EMBL" id="BMDW01000016">
    <property type="protein sequence ID" value="GGA54246.1"/>
    <property type="molecule type" value="Genomic_DNA"/>
</dbReference>
<proteinExistence type="inferred from homology"/>
<evidence type="ECO:0000256" key="4">
    <source>
        <dbReference type="ARBA" id="ARBA00022692"/>
    </source>
</evidence>
<keyword evidence="14" id="KW-1185">Reference proteome</keyword>